<reference evidence="2 3" key="1">
    <citation type="submission" date="2020-06" db="EMBL/GenBank/DDBJ databases">
        <title>High-quality draft genome of sulfate reducer Desulfobacter latus type strain AcrS2 isolated from marine sediment.</title>
        <authorList>
            <person name="Hoppe M."/>
            <person name="Larsen C.K."/>
            <person name="Marshall I.P.G."/>
            <person name="Schramm A."/>
            <person name="Marietou A.G."/>
        </authorList>
    </citation>
    <scope>NUCLEOTIDE SEQUENCE [LARGE SCALE GENOMIC DNA]</scope>
    <source>
        <strain evidence="2 3">AcRS2</strain>
    </source>
</reference>
<dbReference type="Proteomes" id="UP000553343">
    <property type="component" value="Unassembled WGS sequence"/>
</dbReference>
<organism evidence="2 3">
    <name type="scientific">Desulfobacter latus</name>
    <dbReference type="NCBI Taxonomy" id="2292"/>
    <lineage>
        <taxon>Bacteria</taxon>
        <taxon>Pseudomonadati</taxon>
        <taxon>Thermodesulfobacteriota</taxon>
        <taxon>Desulfobacteria</taxon>
        <taxon>Desulfobacterales</taxon>
        <taxon>Desulfobacteraceae</taxon>
        <taxon>Desulfobacter</taxon>
    </lineage>
</organism>
<dbReference type="RefSeq" id="WP_178368174.1">
    <property type="nucleotide sequence ID" value="NZ_JACADJ010000102.1"/>
</dbReference>
<protein>
    <submittedName>
        <fullName evidence="2">Type II toxin-antitoxin system VapC family toxin</fullName>
    </submittedName>
</protein>
<gene>
    <name evidence="2" type="ORF">HXW94_17345</name>
</gene>
<evidence type="ECO:0000259" key="1">
    <source>
        <dbReference type="Pfam" id="PF01850"/>
    </source>
</evidence>
<keyword evidence="3" id="KW-1185">Reference proteome</keyword>
<dbReference type="AlphaFoldDB" id="A0A850TAT2"/>
<proteinExistence type="predicted"/>
<dbReference type="InterPro" id="IPR002716">
    <property type="entry name" value="PIN_dom"/>
</dbReference>
<sequence length="131" mass="15079">MKAIDTNILVRFLTGDDEDQAQKVYLLFKNAESEKKEFFIPLLVMLETIWVLESVYEISRHDILDAVKDLLLMPIFQFEHQSALQQLVYSGQGNNYDLSDLLIAHSANLSGCETVLTFDKKASKFKLFELM</sequence>
<feature type="domain" description="PIN" evidence="1">
    <location>
        <begin position="4"/>
        <end position="124"/>
    </location>
</feature>
<dbReference type="Pfam" id="PF01850">
    <property type="entry name" value="PIN"/>
    <property type="match status" value="1"/>
</dbReference>
<comment type="caution">
    <text evidence="2">The sequence shown here is derived from an EMBL/GenBank/DDBJ whole genome shotgun (WGS) entry which is preliminary data.</text>
</comment>
<name>A0A850TAT2_9BACT</name>
<evidence type="ECO:0000313" key="2">
    <source>
        <dbReference type="EMBL" id="NWH06722.1"/>
    </source>
</evidence>
<dbReference type="CDD" id="cd18683">
    <property type="entry name" value="PIN_VapC-like"/>
    <property type="match status" value="1"/>
</dbReference>
<dbReference type="InterPro" id="IPR029060">
    <property type="entry name" value="PIN-like_dom_sf"/>
</dbReference>
<accession>A0A850TAT2</accession>
<dbReference type="Gene3D" id="3.40.50.1010">
    <property type="entry name" value="5'-nuclease"/>
    <property type="match status" value="1"/>
</dbReference>
<dbReference type="EMBL" id="JACADJ010000102">
    <property type="protein sequence ID" value="NWH06722.1"/>
    <property type="molecule type" value="Genomic_DNA"/>
</dbReference>
<dbReference type="SUPFAM" id="SSF88723">
    <property type="entry name" value="PIN domain-like"/>
    <property type="match status" value="1"/>
</dbReference>
<evidence type="ECO:0000313" key="3">
    <source>
        <dbReference type="Proteomes" id="UP000553343"/>
    </source>
</evidence>